<evidence type="ECO:0000256" key="3">
    <source>
        <dbReference type="ARBA" id="ARBA00022553"/>
    </source>
</evidence>
<dbReference type="PANTHER" id="PTHR43304">
    <property type="entry name" value="PHYTOCHROME-LIKE PROTEIN CPH1"/>
    <property type="match status" value="1"/>
</dbReference>
<dbReference type="Proteomes" id="UP000245934">
    <property type="component" value="Unassembled WGS sequence"/>
</dbReference>
<evidence type="ECO:0000259" key="9">
    <source>
        <dbReference type="PROSITE" id="PS50113"/>
    </source>
</evidence>
<dbReference type="Pfam" id="PF08448">
    <property type="entry name" value="PAS_4"/>
    <property type="match status" value="1"/>
</dbReference>
<dbReference type="PRINTS" id="PR00344">
    <property type="entry name" value="BCTRLSENSOR"/>
</dbReference>
<dbReference type="Pfam" id="PF02518">
    <property type="entry name" value="HATPase_c"/>
    <property type="match status" value="1"/>
</dbReference>
<dbReference type="CDD" id="cd00130">
    <property type="entry name" value="PAS"/>
    <property type="match status" value="2"/>
</dbReference>
<dbReference type="PROSITE" id="PS50112">
    <property type="entry name" value="PAS"/>
    <property type="match status" value="2"/>
</dbReference>
<name>A0A2V2MUP5_9EURY</name>
<dbReference type="PROSITE" id="PS50113">
    <property type="entry name" value="PAC"/>
    <property type="match status" value="1"/>
</dbReference>
<evidence type="ECO:0000256" key="6">
    <source>
        <dbReference type="SAM" id="Phobius"/>
    </source>
</evidence>
<dbReference type="NCBIfam" id="TIGR00229">
    <property type="entry name" value="sensory_box"/>
    <property type="match status" value="2"/>
</dbReference>
<gene>
    <name evidence="10" type="ORF">DLD82_14480</name>
</gene>
<dbReference type="InterPro" id="IPR036890">
    <property type="entry name" value="HATPase_C_sf"/>
</dbReference>
<evidence type="ECO:0000256" key="1">
    <source>
        <dbReference type="ARBA" id="ARBA00000085"/>
    </source>
</evidence>
<dbReference type="Pfam" id="PF13426">
    <property type="entry name" value="PAS_9"/>
    <property type="match status" value="1"/>
</dbReference>
<dbReference type="InterPro" id="IPR007487">
    <property type="entry name" value="ABC_transpt-TYRBP-like"/>
</dbReference>
<evidence type="ECO:0000256" key="2">
    <source>
        <dbReference type="ARBA" id="ARBA00012438"/>
    </source>
</evidence>
<keyword evidence="4" id="KW-0808">Transferase</keyword>
<proteinExistence type="predicted"/>
<dbReference type="RefSeq" id="WP_109941836.1">
    <property type="nucleotide sequence ID" value="NZ_CP176366.1"/>
</dbReference>
<sequence>MGRYGSLYNISLICVFFLAILSGNIITGAEQTNKTPVILFIHSYHPTYLWSSDITNGFLETMGDPGTKGRIAIEYLDWKYYQTNESLALQERLLFYKYGDQQVRVIVISDDAALDFILKRRDSLFPDVPIIFTGLNGYEELHPYTYRNVTGIVTSINPEATLKAMISMFPETRDIWIVNEDTESGREISRTIHEATKKVPSDITYHDVGNISTEELYDQMKNLPPYSLILIGNWSRDAEGKVSDISSFAEKLAEVSPVPVFNLYDFNSGKGTIGGSILSAKYQGVLAARMVLQILNGTPADNIPVNLNDSTSYVFDAQVLKRFNIPEENLPPDSTLINRKPDIIEMYYRELVSAVIIIIILSGSLVMLLYLMHQRRKTEKLMNVFINTLPGYVFFKDKQGKYQIANQQLLDTAGVPLQDFIGKTDLDLFPPELAQEYMKNDQAVINSNEPLFIAEEEVEVRPGIRVSHSTRKVAVTGEHGEIIGVIGLSVDISEQKAAKQAIEESRQKYYSLFELGQEAIFLIDDESREILEANTAASEIHGYTHDELLSMKFSDFCIDSAKEEIIRRTSGELFSIPVRNHVKKDKSTFPVEIVGRYFMWHDRQVFVAAIRDITERIRDQKALHKATEKINLFNYITRTTMNNQLFILRGYLDFVSEIIRGTEADTFLERSKNAVRSIDRLVLFMKNYQDLGMKPAIWQNVEEAFIYAISHISMSGITREIMVDNLSIYADPFLEKVFQHLVENSQVHGGNVTTVRIRTEHDGDDLLLIYEDNGIGISPEHKDEIFSSMLEGKTGIGLILVKEILSITGISITETGEYGSGARFVLRVPKGGFRFE</sequence>
<protein>
    <recommendedName>
        <fullName evidence="2">histidine kinase</fullName>
        <ecNumber evidence="2">2.7.13.3</ecNumber>
    </recommendedName>
</protein>
<keyword evidence="5" id="KW-0418">Kinase</keyword>
<keyword evidence="3" id="KW-0597">Phosphoprotein</keyword>
<evidence type="ECO:0000256" key="5">
    <source>
        <dbReference type="ARBA" id="ARBA00022777"/>
    </source>
</evidence>
<feature type="domain" description="PAS" evidence="8">
    <location>
        <begin position="505"/>
        <end position="550"/>
    </location>
</feature>
<dbReference type="SUPFAM" id="SSF55785">
    <property type="entry name" value="PYP-like sensor domain (PAS domain)"/>
    <property type="match status" value="2"/>
</dbReference>
<dbReference type="EMBL" id="QGMZ01000038">
    <property type="protein sequence ID" value="PWR71099.1"/>
    <property type="molecule type" value="Genomic_DNA"/>
</dbReference>
<dbReference type="PANTHER" id="PTHR43304:SF1">
    <property type="entry name" value="PAC DOMAIN-CONTAINING PROTEIN"/>
    <property type="match status" value="1"/>
</dbReference>
<dbReference type="InterPro" id="IPR004358">
    <property type="entry name" value="Sig_transdc_His_kin-like_C"/>
</dbReference>
<evidence type="ECO:0000256" key="4">
    <source>
        <dbReference type="ARBA" id="ARBA00022679"/>
    </source>
</evidence>
<dbReference type="InterPro" id="IPR013656">
    <property type="entry name" value="PAS_4"/>
</dbReference>
<dbReference type="GO" id="GO:0004673">
    <property type="term" value="F:protein histidine kinase activity"/>
    <property type="evidence" value="ECO:0007669"/>
    <property type="project" value="UniProtKB-EC"/>
</dbReference>
<dbReference type="InterPro" id="IPR052162">
    <property type="entry name" value="Sensor_kinase/Photoreceptor"/>
</dbReference>
<keyword evidence="6" id="KW-0812">Transmembrane</keyword>
<evidence type="ECO:0000313" key="10">
    <source>
        <dbReference type="EMBL" id="PWR71099.1"/>
    </source>
</evidence>
<comment type="catalytic activity">
    <reaction evidence="1">
        <text>ATP + protein L-histidine = ADP + protein N-phospho-L-histidine.</text>
        <dbReference type="EC" id="2.7.13.3"/>
    </reaction>
</comment>
<feature type="domain" description="PAC" evidence="9">
    <location>
        <begin position="452"/>
        <end position="504"/>
    </location>
</feature>
<dbReference type="Gene3D" id="3.30.565.10">
    <property type="entry name" value="Histidine kinase-like ATPase, C-terminal domain"/>
    <property type="match status" value="1"/>
</dbReference>
<evidence type="ECO:0000259" key="8">
    <source>
        <dbReference type="PROSITE" id="PS50112"/>
    </source>
</evidence>
<dbReference type="InterPro" id="IPR000014">
    <property type="entry name" value="PAS"/>
</dbReference>
<dbReference type="Gene3D" id="3.30.450.20">
    <property type="entry name" value="PAS domain"/>
    <property type="match status" value="2"/>
</dbReference>
<dbReference type="GeneID" id="97608936"/>
<organism evidence="10 11">
    <name type="scientific">Methanospirillum stamsii</name>
    <dbReference type="NCBI Taxonomy" id="1277351"/>
    <lineage>
        <taxon>Archaea</taxon>
        <taxon>Methanobacteriati</taxon>
        <taxon>Methanobacteriota</taxon>
        <taxon>Stenosarchaea group</taxon>
        <taxon>Methanomicrobia</taxon>
        <taxon>Methanomicrobiales</taxon>
        <taxon>Methanospirillaceae</taxon>
        <taxon>Methanospirillum</taxon>
    </lineage>
</organism>
<dbReference type="InterPro" id="IPR003594">
    <property type="entry name" value="HATPase_dom"/>
</dbReference>
<keyword evidence="6" id="KW-0472">Membrane</keyword>
<dbReference type="Gene3D" id="3.40.50.2300">
    <property type="match status" value="2"/>
</dbReference>
<dbReference type="InterPro" id="IPR000700">
    <property type="entry name" value="PAS-assoc_C"/>
</dbReference>
<keyword evidence="11" id="KW-1185">Reference proteome</keyword>
<dbReference type="SMART" id="SM00091">
    <property type="entry name" value="PAS"/>
    <property type="match status" value="2"/>
</dbReference>
<keyword evidence="6" id="KW-1133">Transmembrane helix</keyword>
<dbReference type="Pfam" id="PF04392">
    <property type="entry name" value="ABC_sub_bind"/>
    <property type="match status" value="1"/>
</dbReference>
<dbReference type="EC" id="2.7.13.3" evidence="2"/>
<dbReference type="OrthoDB" id="8127at2157"/>
<comment type="caution">
    <text evidence="10">The sequence shown here is derived from an EMBL/GenBank/DDBJ whole genome shotgun (WGS) entry which is preliminary data.</text>
</comment>
<dbReference type="AlphaFoldDB" id="A0A2V2MUP5"/>
<reference evidence="10 11" key="1">
    <citation type="submission" date="2018-05" db="EMBL/GenBank/DDBJ databases">
        <title>Draft genome of Methanospirillum stamsii Pt1.</title>
        <authorList>
            <person name="Dueholm M.S."/>
            <person name="Nielsen P.H."/>
            <person name="Bakmann L.F."/>
            <person name="Otzen D.E."/>
        </authorList>
    </citation>
    <scope>NUCLEOTIDE SEQUENCE [LARGE SCALE GENOMIC DNA]</scope>
    <source>
        <strain evidence="10 11">Pt1</strain>
    </source>
</reference>
<dbReference type="PROSITE" id="PS50109">
    <property type="entry name" value="HIS_KIN"/>
    <property type="match status" value="1"/>
</dbReference>
<dbReference type="InterPro" id="IPR005467">
    <property type="entry name" value="His_kinase_dom"/>
</dbReference>
<feature type="domain" description="PAS" evidence="8">
    <location>
        <begin position="378"/>
        <end position="448"/>
    </location>
</feature>
<feature type="domain" description="Histidine kinase" evidence="7">
    <location>
        <begin position="734"/>
        <end position="832"/>
    </location>
</feature>
<dbReference type="SUPFAM" id="SSF55874">
    <property type="entry name" value="ATPase domain of HSP90 chaperone/DNA topoisomerase II/histidine kinase"/>
    <property type="match status" value="1"/>
</dbReference>
<accession>A0A2V2MUP5</accession>
<feature type="transmembrane region" description="Helical" evidence="6">
    <location>
        <begin position="351"/>
        <end position="372"/>
    </location>
</feature>
<evidence type="ECO:0000259" key="7">
    <source>
        <dbReference type="PROSITE" id="PS50109"/>
    </source>
</evidence>
<dbReference type="SMART" id="SM00387">
    <property type="entry name" value="HATPase_c"/>
    <property type="match status" value="1"/>
</dbReference>
<evidence type="ECO:0000313" key="11">
    <source>
        <dbReference type="Proteomes" id="UP000245934"/>
    </source>
</evidence>
<dbReference type="InterPro" id="IPR035965">
    <property type="entry name" value="PAS-like_dom_sf"/>
</dbReference>